<proteinExistence type="predicted"/>
<organism evidence="2 3">
    <name type="scientific">Cucumis melo var. makuwa</name>
    <name type="common">Oriental melon</name>
    <dbReference type="NCBI Taxonomy" id="1194695"/>
    <lineage>
        <taxon>Eukaryota</taxon>
        <taxon>Viridiplantae</taxon>
        <taxon>Streptophyta</taxon>
        <taxon>Embryophyta</taxon>
        <taxon>Tracheophyta</taxon>
        <taxon>Spermatophyta</taxon>
        <taxon>Magnoliopsida</taxon>
        <taxon>eudicotyledons</taxon>
        <taxon>Gunneridae</taxon>
        <taxon>Pentapetalae</taxon>
        <taxon>rosids</taxon>
        <taxon>fabids</taxon>
        <taxon>Cucurbitales</taxon>
        <taxon>Cucurbitaceae</taxon>
        <taxon>Benincaseae</taxon>
        <taxon>Cucumis</taxon>
    </lineage>
</organism>
<dbReference type="EMBL" id="SSTE01021131">
    <property type="protein sequence ID" value="KAA0032903.1"/>
    <property type="molecule type" value="Genomic_DNA"/>
</dbReference>
<evidence type="ECO:0000313" key="3">
    <source>
        <dbReference type="Proteomes" id="UP000321393"/>
    </source>
</evidence>
<name>A0A5A7SR47_CUCMM</name>
<accession>A0A5A7SR47</accession>
<comment type="caution">
    <text evidence="2">The sequence shown here is derived from an EMBL/GenBank/DDBJ whole genome shotgun (WGS) entry which is preliminary data.</text>
</comment>
<evidence type="ECO:0000256" key="1">
    <source>
        <dbReference type="SAM" id="MobiDB-lite"/>
    </source>
</evidence>
<evidence type="ECO:0000313" key="2">
    <source>
        <dbReference type="EMBL" id="KAA0032903.1"/>
    </source>
</evidence>
<reference evidence="2 3" key="1">
    <citation type="submission" date="2019-08" db="EMBL/GenBank/DDBJ databases">
        <title>Draft genome sequences of two oriental melons (Cucumis melo L. var makuwa).</title>
        <authorList>
            <person name="Kwon S.-Y."/>
        </authorList>
    </citation>
    <scope>NUCLEOTIDE SEQUENCE [LARGE SCALE GENOMIC DNA]</scope>
    <source>
        <strain evidence="3">cv. SW 3</strain>
        <tissue evidence="2">Leaf</tissue>
    </source>
</reference>
<dbReference type="Proteomes" id="UP000321393">
    <property type="component" value="Unassembled WGS sequence"/>
</dbReference>
<dbReference type="AlphaFoldDB" id="A0A5A7SR47"/>
<feature type="region of interest" description="Disordered" evidence="1">
    <location>
        <begin position="44"/>
        <end position="66"/>
    </location>
</feature>
<protein>
    <submittedName>
        <fullName evidence="2">Uncharacterized protein</fullName>
    </submittedName>
</protein>
<sequence length="272" mass="30845">MYVALKNKSATLIRKAFRTSPSTTAFNDGHEWNKNFYAKIKELHQQQEEPKSEPQQGMPLGRDATTATWGGRAANGVLPLVDPFPRILVIIPPRFPSSHNCVGPRPLASWKTPFLLSRSLPKIEFHKQVLSFVCNKKLEAGFIGKKVAPNRNEQALRGHPYPFLGMTEVWRCAEWRLRSGTKPSSVRLRRRERVKEKRLPPVTCLPLPLLTDSLIRRLLRSGQLVWNALGGHPCLSFFPTTDSEVASLRKRKKEKPLLLLLLRSLRSGTTTD</sequence>
<gene>
    <name evidence="2" type="ORF">E6C27_scaffold81G001230</name>
</gene>